<accession>A0A7S6VT59</accession>
<evidence type="ECO:0000313" key="3">
    <source>
        <dbReference type="EMBL" id="QOW44478.1"/>
    </source>
</evidence>
<dbReference type="Gene3D" id="2.60.120.560">
    <property type="entry name" value="Exo-inulinase, domain 1"/>
    <property type="match status" value="1"/>
</dbReference>
<keyword evidence="4" id="KW-1185">Reference proteome</keyword>
<evidence type="ECO:0000259" key="2">
    <source>
        <dbReference type="PROSITE" id="PS51704"/>
    </source>
</evidence>
<feature type="chain" id="PRO_5032808670" evidence="1">
    <location>
        <begin position="22"/>
        <end position="782"/>
    </location>
</feature>
<dbReference type="GO" id="GO:0006629">
    <property type="term" value="P:lipid metabolic process"/>
    <property type="evidence" value="ECO:0007669"/>
    <property type="project" value="InterPro"/>
</dbReference>
<evidence type="ECO:0000313" key="4">
    <source>
        <dbReference type="Proteomes" id="UP000593966"/>
    </source>
</evidence>
<dbReference type="Pfam" id="PF03009">
    <property type="entry name" value="GDPD"/>
    <property type="match status" value="1"/>
</dbReference>
<dbReference type="InterPro" id="IPR017946">
    <property type="entry name" value="PLC-like_Pdiesterase_TIM-brl"/>
</dbReference>
<dbReference type="GO" id="GO:0008081">
    <property type="term" value="F:phosphoric diester hydrolase activity"/>
    <property type="evidence" value="ECO:0007669"/>
    <property type="project" value="InterPro"/>
</dbReference>
<keyword evidence="1" id="KW-0732">Signal</keyword>
<dbReference type="PANTHER" id="PTHR46211">
    <property type="entry name" value="GLYCEROPHOSPHORYL DIESTER PHOSPHODIESTERASE"/>
    <property type="match status" value="1"/>
</dbReference>
<feature type="domain" description="GP-PDE" evidence="2">
    <location>
        <begin position="457"/>
        <end position="692"/>
    </location>
</feature>
<dbReference type="Proteomes" id="UP000593966">
    <property type="component" value="Chromosome"/>
</dbReference>
<reference evidence="3 4" key="1">
    <citation type="submission" date="2020-02" db="EMBL/GenBank/DDBJ databases">
        <title>Tigecycline-resistant Acinetobacter species from pigs and migratory birds.</title>
        <authorList>
            <person name="Chen C."/>
            <person name="Sun J."/>
            <person name="Liao X.-P."/>
            <person name="Liu Y.-H."/>
        </authorList>
    </citation>
    <scope>NUCLEOTIDE SEQUENCE [LARGE SCALE GENOMIC DNA]</scope>
    <source>
        <strain evidence="3 4">YH12207_T</strain>
    </source>
</reference>
<gene>
    <name evidence="3" type="ORF">G0028_00310</name>
</gene>
<evidence type="ECO:0000256" key="1">
    <source>
        <dbReference type="SAM" id="SignalP"/>
    </source>
</evidence>
<dbReference type="InterPro" id="IPR030395">
    <property type="entry name" value="GP_PDE_dom"/>
</dbReference>
<organism evidence="3 4">
    <name type="scientific">Acinetobacter piscicola</name>
    <dbReference type="NCBI Taxonomy" id="2006115"/>
    <lineage>
        <taxon>Bacteria</taxon>
        <taxon>Pseudomonadati</taxon>
        <taxon>Pseudomonadota</taxon>
        <taxon>Gammaproteobacteria</taxon>
        <taxon>Moraxellales</taxon>
        <taxon>Moraxellaceae</taxon>
        <taxon>Acinetobacter</taxon>
    </lineage>
</organism>
<feature type="signal peptide" evidence="1">
    <location>
        <begin position="1"/>
        <end position="21"/>
    </location>
</feature>
<proteinExistence type="predicted"/>
<name>A0A7S6VT59_9GAMM</name>
<dbReference type="RefSeq" id="WP_180047704.1">
    <property type="nucleotide sequence ID" value="NZ_CP048659.1"/>
</dbReference>
<sequence length="782" mass="87421">MHVYIFPALFVLSIFSQQSMAQAVLVQPQETAQKSPEQLEKIRYEIDFSKIKQLPKGWKIPGNNAGSIYIKDGFLWVDGRKQSFEPTSILLPSELANLSHYRLDVEFSLQDVNNPSRWGALIYDIALGQGVIPQAYTQFTLRQNARAQNGTELGGKLANGQWHVRAKAAFSEDIQANKIYKATLWVSGQQVKHYLNDVLLQNTEIKRKDLGEIGFSAAGLQMKIKSVKLTTPQIAIITPIQNVATAPNHQGFAAITIIPKVTIHAEQQKIQTGQLYLKLNQQLNLLNASGQVQASFAQYWLDPQRKSLAILEVSDVATLNALKQWSASRDISDLMIVSSSSDLLKTAHDLLPTVRMVLDFSQNKKLGHALSDLNQIVQQSNQAHAKVVILPEHLAVKKSVQYIQQRLMNVWVMSSAKNEVEAASVMISGANGVISSNYLLLNQVLKKLPAQTLLHQPLIIGHRGVPSLEDENTLESAVRAVNLGADLVENDIYLSKDHQIIVMHDATVDRTTYATGKIEDMTLAQIQQLRTKTKNRHVPTLAEYFKAFKNNKNVVLMIEIKSNNPLIIPALKQEIARYKVADQVVITSFNREQLQRAHREIADVSIGVLAGAFASQQSTADHVKTVLNSVQNYTASYHPVYQKELLAVVQDTQQRGVTYWPWNLNDAAFKQFYIAGLNGVTTNFIQQYSHYIVDIRAPQTVKVARGQTLSLDVQLQQQDKKIVNAKVQNFVVLAGSPTHHLENTSLKFTQKGVGYVLASYKVQLDAQNFYHLVSRPIKVVVE</sequence>
<dbReference type="PROSITE" id="PS51704">
    <property type="entry name" value="GP_PDE"/>
    <property type="match status" value="1"/>
</dbReference>
<dbReference type="SUPFAM" id="SSF51695">
    <property type="entry name" value="PLC-like phosphodiesterases"/>
    <property type="match status" value="1"/>
</dbReference>
<dbReference type="Gene3D" id="3.20.20.190">
    <property type="entry name" value="Phosphatidylinositol (PI) phosphodiesterase"/>
    <property type="match status" value="1"/>
</dbReference>
<dbReference type="AlphaFoldDB" id="A0A7S6VT59"/>
<protein>
    <submittedName>
        <fullName evidence="3">Glycerophosphodiester phosphodiesterase</fullName>
    </submittedName>
</protein>
<dbReference type="EMBL" id="CP048659">
    <property type="protein sequence ID" value="QOW44478.1"/>
    <property type="molecule type" value="Genomic_DNA"/>
</dbReference>
<dbReference type="PANTHER" id="PTHR46211:SF14">
    <property type="entry name" value="GLYCEROPHOSPHODIESTER PHOSPHODIESTERASE"/>
    <property type="match status" value="1"/>
</dbReference>